<name>A0A8S1H730_9PELO</name>
<gene>
    <name evidence="1" type="ORF">CAUJ_LOCUS7398</name>
</gene>
<dbReference type="GO" id="GO:0001006">
    <property type="term" value="F:RNA polymerase III type 3 promoter sequence-specific DNA binding"/>
    <property type="evidence" value="ECO:0007669"/>
    <property type="project" value="TreeGrafter"/>
</dbReference>
<dbReference type="GO" id="GO:0001046">
    <property type="term" value="F:core promoter sequence-specific DNA binding"/>
    <property type="evidence" value="ECO:0007669"/>
    <property type="project" value="TreeGrafter"/>
</dbReference>
<sequence length="394" mass="45500">MDRRFQSDLEWFISPVISVQDFLYEATNAESVAKGVLGASEGADDNSLRQNFVEQTACSSKVADKIFDQAISLDILFDKPGERKTFQESSRYGYELRPTELRTHHYMEARDKWCGLSKQRKSAYVKSMKYDSFNGAELGSVDKMLRNEGNDFIPTDVVILVTVNVPYNRILSPTEMRSSRLMKPATKFMVRGETSLLDFRRKLVCDCDVVVPLKDGNELEAPDMQETCAELFPSAFIFINDTFYIDRTHDNAVDLSEPIREFMKRKKIFDPVKAVDIEGVNFIDLKLRLGQPYVFQHSGSCEHLLTFHELRLIHSTDIQEIYRYPLLVFERWSEKKCECCKRVTATYVIDNSELLPNAFTNFCDGCFREFNFPNGIKSSKFRAWPLLEQCLLLD</sequence>
<proteinExistence type="predicted"/>
<dbReference type="GO" id="GO:0042795">
    <property type="term" value="P:snRNA transcription by RNA polymerase II"/>
    <property type="evidence" value="ECO:0007669"/>
    <property type="project" value="TreeGrafter"/>
</dbReference>
<dbReference type="PANTHER" id="PTHR13421">
    <property type="entry name" value="SNRNA-ACTIVATING PROTEIN COMPLEX SUBUNIT 3"/>
    <property type="match status" value="1"/>
</dbReference>
<evidence type="ECO:0000313" key="1">
    <source>
        <dbReference type="EMBL" id="CAD6191479.1"/>
    </source>
</evidence>
<dbReference type="Proteomes" id="UP000835052">
    <property type="component" value="Unassembled WGS sequence"/>
</dbReference>
<dbReference type="AlphaFoldDB" id="A0A8S1H730"/>
<dbReference type="Pfam" id="PF12251">
    <property type="entry name" value="SNAPC3"/>
    <property type="match status" value="1"/>
</dbReference>
<dbReference type="GO" id="GO:0003681">
    <property type="term" value="F:bent DNA binding"/>
    <property type="evidence" value="ECO:0007669"/>
    <property type="project" value="TreeGrafter"/>
</dbReference>
<reference evidence="1" key="1">
    <citation type="submission" date="2020-10" db="EMBL/GenBank/DDBJ databases">
        <authorList>
            <person name="Kikuchi T."/>
        </authorList>
    </citation>
    <scope>NUCLEOTIDE SEQUENCE</scope>
    <source>
        <strain evidence="1">NKZ352</strain>
    </source>
</reference>
<dbReference type="PANTHER" id="PTHR13421:SF22">
    <property type="entry name" value="SNRNA-ACTIVATING PROTEIN COMPLEX SUBUNIT 3"/>
    <property type="match status" value="1"/>
</dbReference>
<protein>
    <recommendedName>
        <fullName evidence="3">Small nuclear RNA-activating complex polypeptide 3</fullName>
    </recommendedName>
</protein>
<evidence type="ECO:0008006" key="3">
    <source>
        <dbReference type="Google" id="ProtNLM"/>
    </source>
</evidence>
<dbReference type="EMBL" id="CAJGYM010000021">
    <property type="protein sequence ID" value="CAD6191479.1"/>
    <property type="molecule type" value="Genomic_DNA"/>
</dbReference>
<dbReference type="OrthoDB" id="9972728at2759"/>
<organism evidence="1 2">
    <name type="scientific">Caenorhabditis auriculariae</name>
    <dbReference type="NCBI Taxonomy" id="2777116"/>
    <lineage>
        <taxon>Eukaryota</taxon>
        <taxon>Metazoa</taxon>
        <taxon>Ecdysozoa</taxon>
        <taxon>Nematoda</taxon>
        <taxon>Chromadorea</taxon>
        <taxon>Rhabditida</taxon>
        <taxon>Rhabditina</taxon>
        <taxon>Rhabditomorpha</taxon>
        <taxon>Rhabditoidea</taxon>
        <taxon>Rhabditidae</taxon>
        <taxon>Peloderinae</taxon>
        <taxon>Caenorhabditis</taxon>
    </lineage>
</organism>
<dbReference type="GO" id="GO:0019185">
    <property type="term" value="C:snRNA-activating protein complex"/>
    <property type="evidence" value="ECO:0007669"/>
    <property type="project" value="TreeGrafter"/>
</dbReference>
<dbReference type="GO" id="GO:0042796">
    <property type="term" value="P:snRNA transcription by RNA polymerase III"/>
    <property type="evidence" value="ECO:0007669"/>
    <property type="project" value="TreeGrafter"/>
</dbReference>
<dbReference type="InterPro" id="IPR022042">
    <property type="entry name" value="snRNA-activating_su3"/>
</dbReference>
<keyword evidence="2" id="KW-1185">Reference proteome</keyword>
<accession>A0A8S1H730</accession>
<evidence type="ECO:0000313" key="2">
    <source>
        <dbReference type="Proteomes" id="UP000835052"/>
    </source>
</evidence>
<comment type="caution">
    <text evidence="1">The sequence shown here is derived from an EMBL/GenBank/DDBJ whole genome shotgun (WGS) entry which is preliminary data.</text>
</comment>
<dbReference type="GO" id="GO:0000978">
    <property type="term" value="F:RNA polymerase II cis-regulatory region sequence-specific DNA binding"/>
    <property type="evidence" value="ECO:0007669"/>
    <property type="project" value="TreeGrafter"/>
</dbReference>